<name>A0AAN9BCF9_9CAEN</name>
<dbReference type="Gene3D" id="3.30.420.10">
    <property type="entry name" value="Ribonuclease H-like superfamily/Ribonuclease H"/>
    <property type="match status" value="1"/>
</dbReference>
<evidence type="ECO:0000313" key="3">
    <source>
        <dbReference type="Proteomes" id="UP001374579"/>
    </source>
</evidence>
<dbReference type="EMBL" id="JBAMIC010000010">
    <property type="protein sequence ID" value="KAK7102897.1"/>
    <property type="molecule type" value="Genomic_DNA"/>
</dbReference>
<gene>
    <name evidence="2" type="ORF">V1264_021054</name>
</gene>
<protein>
    <recommendedName>
        <fullName evidence="1">RNase H type-1 domain-containing protein</fullName>
    </recommendedName>
</protein>
<dbReference type="PROSITE" id="PS50879">
    <property type="entry name" value="RNASE_H_1"/>
    <property type="match status" value="1"/>
</dbReference>
<proteinExistence type="predicted"/>
<dbReference type="SUPFAM" id="SSF53098">
    <property type="entry name" value="Ribonuclease H-like"/>
    <property type="match status" value="1"/>
</dbReference>
<organism evidence="2 3">
    <name type="scientific">Littorina saxatilis</name>
    <dbReference type="NCBI Taxonomy" id="31220"/>
    <lineage>
        <taxon>Eukaryota</taxon>
        <taxon>Metazoa</taxon>
        <taxon>Spiralia</taxon>
        <taxon>Lophotrochozoa</taxon>
        <taxon>Mollusca</taxon>
        <taxon>Gastropoda</taxon>
        <taxon>Caenogastropoda</taxon>
        <taxon>Littorinimorpha</taxon>
        <taxon>Littorinoidea</taxon>
        <taxon>Littorinidae</taxon>
        <taxon>Littorina</taxon>
    </lineage>
</organism>
<dbReference type="AlphaFoldDB" id="A0AAN9BCF9"/>
<evidence type="ECO:0000259" key="1">
    <source>
        <dbReference type="PROSITE" id="PS50879"/>
    </source>
</evidence>
<dbReference type="InterPro" id="IPR012337">
    <property type="entry name" value="RNaseH-like_sf"/>
</dbReference>
<dbReference type="InterPro" id="IPR002156">
    <property type="entry name" value="RNaseH_domain"/>
</dbReference>
<feature type="domain" description="RNase H type-1" evidence="1">
    <location>
        <begin position="8"/>
        <end position="76"/>
    </location>
</feature>
<keyword evidence="3" id="KW-1185">Reference proteome</keyword>
<reference evidence="2 3" key="1">
    <citation type="submission" date="2024-02" db="EMBL/GenBank/DDBJ databases">
        <title>Chromosome-scale genome assembly of the rough periwinkle Littorina saxatilis.</title>
        <authorList>
            <person name="De Jode A."/>
            <person name="Faria R."/>
            <person name="Formenti G."/>
            <person name="Sims Y."/>
            <person name="Smith T.P."/>
            <person name="Tracey A."/>
            <person name="Wood J.M.D."/>
            <person name="Zagrodzka Z.B."/>
            <person name="Johannesson K."/>
            <person name="Butlin R.K."/>
            <person name="Leder E.H."/>
        </authorList>
    </citation>
    <scope>NUCLEOTIDE SEQUENCE [LARGE SCALE GENOMIC DNA]</scope>
    <source>
        <strain evidence="2">Snail1</strain>
        <tissue evidence="2">Muscle</tissue>
    </source>
</reference>
<dbReference type="GO" id="GO:0003676">
    <property type="term" value="F:nucleic acid binding"/>
    <property type="evidence" value="ECO:0007669"/>
    <property type="project" value="InterPro"/>
</dbReference>
<comment type="caution">
    <text evidence="2">The sequence shown here is derived from an EMBL/GenBank/DDBJ whole genome shotgun (WGS) entry which is preliminary data.</text>
</comment>
<dbReference type="InterPro" id="IPR036397">
    <property type="entry name" value="RNaseH_sf"/>
</dbReference>
<sequence>MIAERYPEDVWIHAYTDGSATNAVANGGAGVLVRSPEGHTSTAGIPTGKYCSNYAAEVQAIMQAASMIHDSESECP</sequence>
<evidence type="ECO:0000313" key="2">
    <source>
        <dbReference type="EMBL" id="KAK7102897.1"/>
    </source>
</evidence>
<dbReference type="GO" id="GO:0004523">
    <property type="term" value="F:RNA-DNA hybrid ribonuclease activity"/>
    <property type="evidence" value="ECO:0007669"/>
    <property type="project" value="InterPro"/>
</dbReference>
<dbReference type="Proteomes" id="UP001374579">
    <property type="component" value="Unassembled WGS sequence"/>
</dbReference>
<accession>A0AAN9BCF9</accession>